<dbReference type="RefSeq" id="WP_002684847.1">
    <property type="nucleotide sequence ID" value="NZ_JH600070.1"/>
</dbReference>
<sequence>MRVSKKIGMTLLLLGLASAPTAWARIKLVALPEREATVVRLDNPYATLLAEERVLTLQAGTNQVDFSWKGVEIQPDSIRLTVLDAPQAVKVLSVSYPPSEPALVWEIASPAGQQVRVRINYLLNYIDRLVTYQAVVNKEETALNLASFLVLRNFSGENLQTTRFLLDYGTAFESSVQTGETKRIQFFDAPALPIQKRFTFDANVLPWNPKEVGDNVGIPVHYELSNTADKGLGKHALWDGKARVFSDDGHNSTIFLGEDNADFTPVGQILRLTTGQSRDVVVTQKKMKEVITNEKRNDHNQVVLHDLDTDMQVEIENFKAQPARLTLREPMPQEWEMLANSHPYERKHNQEITFDVEIPAKGKTLVTYNYRQRNIQR</sequence>
<evidence type="ECO:0000313" key="2">
    <source>
        <dbReference type="EMBL" id="EIJ42160.1"/>
    </source>
</evidence>
<keyword evidence="3" id="KW-1185">Reference proteome</keyword>
<evidence type="ECO:0000313" key="3">
    <source>
        <dbReference type="Proteomes" id="UP000005744"/>
    </source>
</evidence>
<protein>
    <recommendedName>
        <fullName evidence="4">DUF4139 domain-containing protein</fullName>
    </recommendedName>
</protein>
<feature type="signal peptide" evidence="1">
    <location>
        <begin position="1"/>
        <end position="24"/>
    </location>
</feature>
<organism evidence="2 3">
    <name type="scientific">Beggiatoa alba B18LD</name>
    <dbReference type="NCBI Taxonomy" id="395493"/>
    <lineage>
        <taxon>Bacteria</taxon>
        <taxon>Pseudomonadati</taxon>
        <taxon>Pseudomonadota</taxon>
        <taxon>Gammaproteobacteria</taxon>
        <taxon>Thiotrichales</taxon>
        <taxon>Thiotrichaceae</taxon>
        <taxon>Beggiatoa</taxon>
    </lineage>
</organism>
<dbReference type="Proteomes" id="UP000005744">
    <property type="component" value="Unassembled WGS sequence"/>
</dbReference>
<dbReference type="HOGENOM" id="CLU_732916_0_0_6"/>
<gene>
    <name evidence="2" type="ORF">BegalDRAFT_1263</name>
</gene>
<dbReference type="OrthoDB" id="5621732at2"/>
<name>I3CEW7_9GAMM</name>
<dbReference type="EMBL" id="JH600070">
    <property type="protein sequence ID" value="EIJ42160.1"/>
    <property type="molecule type" value="Genomic_DNA"/>
</dbReference>
<accession>I3CEW7</accession>
<dbReference type="PANTHER" id="PTHR38075:SF1">
    <property type="entry name" value="DUF4139 DOMAIN-CONTAINING PROTEIN"/>
    <property type="match status" value="1"/>
</dbReference>
<evidence type="ECO:0000256" key="1">
    <source>
        <dbReference type="SAM" id="SignalP"/>
    </source>
</evidence>
<dbReference type="eggNOG" id="COG5316">
    <property type="taxonomic scope" value="Bacteria"/>
</dbReference>
<dbReference type="STRING" id="395493.BegalDRAFT_1263"/>
<dbReference type="PANTHER" id="PTHR38075">
    <property type="entry name" value="DUF4139 DOMAIN-CONTAINING PROTEIN"/>
    <property type="match status" value="1"/>
</dbReference>
<proteinExistence type="predicted"/>
<feature type="chain" id="PRO_5003668832" description="DUF4139 domain-containing protein" evidence="1">
    <location>
        <begin position="25"/>
        <end position="377"/>
    </location>
</feature>
<dbReference type="AlphaFoldDB" id="I3CEW7"/>
<evidence type="ECO:0008006" key="4">
    <source>
        <dbReference type="Google" id="ProtNLM"/>
    </source>
</evidence>
<reference evidence="2 3" key="1">
    <citation type="submission" date="2011-11" db="EMBL/GenBank/DDBJ databases">
        <title>Improved High-Quality Draft sequence of Beggiatoa alba B18lD.</title>
        <authorList>
            <consortium name="US DOE Joint Genome Institute"/>
            <person name="Lucas S."/>
            <person name="Han J."/>
            <person name="Lapidus A."/>
            <person name="Cheng J.-F."/>
            <person name="Goodwin L."/>
            <person name="Pitluck S."/>
            <person name="Peters L."/>
            <person name="Mikhailova N."/>
            <person name="Held B."/>
            <person name="Detter J.C."/>
            <person name="Han C."/>
            <person name="Tapia R."/>
            <person name="Land M."/>
            <person name="Hauser L."/>
            <person name="Kyrpides N."/>
            <person name="Ivanova N."/>
            <person name="Pagani I."/>
            <person name="Samuel K."/>
            <person name="Teske A."/>
            <person name="Mueller J."/>
            <person name="Woyke T."/>
        </authorList>
    </citation>
    <scope>NUCLEOTIDE SEQUENCE [LARGE SCALE GENOMIC DNA]</scope>
    <source>
        <strain evidence="2 3">B18LD</strain>
    </source>
</reference>
<keyword evidence="1" id="KW-0732">Signal</keyword>